<dbReference type="InterPro" id="IPR026256">
    <property type="entry name" value="TfoX-like_gammaprotbact"/>
</dbReference>
<protein>
    <submittedName>
        <fullName evidence="3">Regulator of competence-specific genes</fullName>
    </submittedName>
</protein>
<dbReference type="PIRSF" id="PIRSF028788">
    <property type="entry name" value="TfoX_Sxy"/>
    <property type="match status" value="1"/>
</dbReference>
<organism evidence="3 4">
    <name type="scientific">Kosakonia oryzendophytica</name>
    <dbReference type="NCBI Taxonomy" id="1005665"/>
    <lineage>
        <taxon>Bacteria</taxon>
        <taxon>Pseudomonadati</taxon>
        <taxon>Pseudomonadota</taxon>
        <taxon>Gammaproteobacteria</taxon>
        <taxon>Enterobacterales</taxon>
        <taxon>Enterobacteriaceae</taxon>
        <taxon>Kosakonia</taxon>
    </lineage>
</organism>
<reference evidence="4" key="1">
    <citation type="submission" date="2016-08" db="EMBL/GenBank/DDBJ databases">
        <authorList>
            <person name="Varghese N."/>
            <person name="Submissions Spin"/>
        </authorList>
    </citation>
    <scope>NUCLEOTIDE SEQUENCE [LARGE SCALE GENOMIC DNA]</scope>
    <source>
        <strain evidence="4">REICA_082</strain>
    </source>
</reference>
<dbReference type="Pfam" id="PF04993">
    <property type="entry name" value="TfoX_N"/>
    <property type="match status" value="1"/>
</dbReference>
<accession>A0A1C4D791</accession>
<dbReference type="GO" id="GO:0030420">
    <property type="term" value="P:establishment of competence for transformation"/>
    <property type="evidence" value="ECO:0007669"/>
    <property type="project" value="InterPro"/>
</dbReference>
<dbReference type="Proteomes" id="UP000198975">
    <property type="component" value="Unassembled WGS sequence"/>
</dbReference>
<evidence type="ECO:0000313" key="3">
    <source>
        <dbReference type="EMBL" id="SCC27110.1"/>
    </source>
</evidence>
<dbReference type="InterPro" id="IPR007077">
    <property type="entry name" value="TfoX_C"/>
</dbReference>
<sequence length="206" mass="23643">MEDISHQRIYQSCEWLAPLGDICYRAHFGGYSLSVDKTVFAMVAGGELYLRACEESAHYTVTRQAPMLMFNKRGRRVSLNYYFVDERLWGDRALLLELSAFSLSAAKREKIERTTRLRLRDLPNLTFQLEALLHDAGVLDAHTLRLLGAKACWLRLRKMNQQLSVKVLFALEGAIIGLHEAALPANKRQELLEWFNELVTKGNKPY</sequence>
<dbReference type="Gene3D" id="3.30.1460.30">
    <property type="entry name" value="YgaC/TfoX-N like chaperone"/>
    <property type="match status" value="1"/>
</dbReference>
<dbReference type="OrthoDB" id="4225809at2"/>
<dbReference type="InterPro" id="IPR047525">
    <property type="entry name" value="TfoX-like"/>
</dbReference>
<gene>
    <name evidence="3" type="ORF">GA0061071_110147</name>
</gene>
<keyword evidence="4" id="KW-1185">Reference proteome</keyword>
<evidence type="ECO:0000313" key="4">
    <source>
        <dbReference type="Proteomes" id="UP000198975"/>
    </source>
</evidence>
<dbReference type="Gene3D" id="1.10.150.20">
    <property type="entry name" value="5' to 3' exonuclease, C-terminal subdomain"/>
    <property type="match status" value="1"/>
</dbReference>
<feature type="domain" description="TfoX N-terminal" evidence="1">
    <location>
        <begin position="15"/>
        <end position="106"/>
    </location>
</feature>
<dbReference type="PANTHER" id="PTHR36121:SF1">
    <property type="entry name" value="PROTEIN SXY"/>
    <property type="match status" value="1"/>
</dbReference>
<feature type="domain" description="TfoX C-terminal" evidence="2">
    <location>
        <begin position="118"/>
        <end position="194"/>
    </location>
</feature>
<name>A0A1C4D791_9ENTR</name>
<dbReference type="PANTHER" id="PTHR36121">
    <property type="entry name" value="PROTEIN SXY"/>
    <property type="match status" value="1"/>
</dbReference>
<dbReference type="SUPFAM" id="SSF159894">
    <property type="entry name" value="YgaC/TfoX-N like"/>
    <property type="match status" value="1"/>
</dbReference>
<proteinExistence type="predicted"/>
<evidence type="ECO:0000259" key="1">
    <source>
        <dbReference type="Pfam" id="PF04993"/>
    </source>
</evidence>
<dbReference type="EMBL" id="FMAY01000010">
    <property type="protein sequence ID" value="SCC27110.1"/>
    <property type="molecule type" value="Genomic_DNA"/>
</dbReference>
<dbReference type="AlphaFoldDB" id="A0A1C4D791"/>
<evidence type="ECO:0000259" key="2">
    <source>
        <dbReference type="Pfam" id="PF04994"/>
    </source>
</evidence>
<dbReference type="InterPro" id="IPR007076">
    <property type="entry name" value="TfoX_N"/>
</dbReference>
<dbReference type="Pfam" id="PF04994">
    <property type="entry name" value="TfoX_C"/>
    <property type="match status" value="1"/>
</dbReference>
<dbReference type="RefSeq" id="WP_061494715.1">
    <property type="nucleotide sequence ID" value="NZ_CP115659.1"/>
</dbReference>